<organism evidence="3">
    <name type="scientific">Zeugodacus cucurbitae</name>
    <name type="common">Melon fruit fly</name>
    <name type="synonym">Bactrocera cucurbitae</name>
    <dbReference type="NCBI Taxonomy" id="28588"/>
    <lineage>
        <taxon>Eukaryota</taxon>
        <taxon>Metazoa</taxon>
        <taxon>Ecdysozoa</taxon>
        <taxon>Arthropoda</taxon>
        <taxon>Hexapoda</taxon>
        <taxon>Insecta</taxon>
        <taxon>Pterygota</taxon>
        <taxon>Neoptera</taxon>
        <taxon>Endopterygota</taxon>
        <taxon>Diptera</taxon>
        <taxon>Brachycera</taxon>
        <taxon>Muscomorpha</taxon>
        <taxon>Tephritoidea</taxon>
        <taxon>Tephritidae</taxon>
        <taxon>Zeugodacus</taxon>
        <taxon>Zeugodacus</taxon>
    </lineage>
</organism>
<dbReference type="PROSITE" id="PS50994">
    <property type="entry name" value="INTEGRASE"/>
    <property type="match status" value="1"/>
</dbReference>
<dbReference type="InterPro" id="IPR036397">
    <property type="entry name" value="RNaseH_sf"/>
</dbReference>
<reference evidence="3" key="1">
    <citation type="submission" date="2014-11" db="EMBL/GenBank/DDBJ databases">
        <authorList>
            <person name="Geib S."/>
        </authorList>
    </citation>
    <scope>NUCLEOTIDE SEQUENCE</scope>
</reference>
<dbReference type="InterPro" id="IPR050951">
    <property type="entry name" value="Retrovirus_Pol_polyprotein"/>
</dbReference>
<feature type="domain" description="Integrase catalytic" evidence="2">
    <location>
        <begin position="1"/>
        <end position="100"/>
    </location>
</feature>
<protein>
    <submittedName>
        <fullName evidence="3">Pro-Pol polyprotein</fullName>
    </submittedName>
</protein>
<name>A0A0A1WNQ1_ZEUCU</name>
<dbReference type="PANTHER" id="PTHR37984:SF5">
    <property type="entry name" value="PROTEIN NYNRIN-LIKE"/>
    <property type="match status" value="1"/>
</dbReference>
<accession>A0A0A1WNQ1</accession>
<dbReference type="InterPro" id="IPR001584">
    <property type="entry name" value="Integrase_cat-core"/>
</dbReference>
<reference evidence="3" key="2">
    <citation type="journal article" date="2015" name="Gigascience">
        <title>Reconstructing a comprehensive transcriptome assembly of a white-pupal translocated strain of the pest fruit fly Bactrocera cucurbitae.</title>
        <authorList>
            <person name="Sim S.B."/>
            <person name="Calla B."/>
            <person name="Hall B."/>
            <person name="DeRego T."/>
            <person name="Geib S.M."/>
        </authorList>
    </citation>
    <scope>NUCLEOTIDE SEQUENCE</scope>
</reference>
<keyword evidence="1" id="KW-0175">Coiled coil</keyword>
<gene>
    <name evidence="3" type="primary">pol_3</name>
    <name evidence="3" type="ORF">g.50111</name>
</gene>
<proteinExistence type="predicted"/>
<sequence length="240" mass="27640">MIFGNPANIICDRGAAFSSNDFQKYCDNENIKLFQITTGLPRVSGQVERLNAIIISVLSKLSIDDPSKWYRYVDRVQQAVNSTYSRSINTTPFELLIGAKMRTKDQIRDLIQQDITVLFNNERCEQRKQAKLQIRKIQNENKKTYNLRRKQAQQYKINDLVAIKRTQFGSGLKLKSKFLGPYQITKIKNNNSYDVRKLTNAEGPINTTTAAEYMKPWVKDNDATFGSNVQQDGRMWVIKG</sequence>
<evidence type="ECO:0000259" key="2">
    <source>
        <dbReference type="PROSITE" id="PS50994"/>
    </source>
</evidence>
<dbReference type="InterPro" id="IPR012337">
    <property type="entry name" value="RNaseH-like_sf"/>
</dbReference>
<evidence type="ECO:0000256" key="1">
    <source>
        <dbReference type="SAM" id="Coils"/>
    </source>
</evidence>
<dbReference type="GO" id="GO:0003676">
    <property type="term" value="F:nucleic acid binding"/>
    <property type="evidence" value="ECO:0007669"/>
    <property type="project" value="InterPro"/>
</dbReference>
<dbReference type="GO" id="GO:0015074">
    <property type="term" value="P:DNA integration"/>
    <property type="evidence" value="ECO:0007669"/>
    <property type="project" value="InterPro"/>
</dbReference>
<dbReference type="PANTHER" id="PTHR37984">
    <property type="entry name" value="PROTEIN CBG26694"/>
    <property type="match status" value="1"/>
</dbReference>
<dbReference type="AlphaFoldDB" id="A0A0A1WNQ1"/>
<feature type="coiled-coil region" evidence="1">
    <location>
        <begin position="120"/>
        <end position="147"/>
    </location>
</feature>
<dbReference type="Gene3D" id="3.30.420.10">
    <property type="entry name" value="Ribonuclease H-like superfamily/Ribonuclease H"/>
    <property type="match status" value="1"/>
</dbReference>
<dbReference type="SUPFAM" id="SSF53098">
    <property type="entry name" value="Ribonuclease H-like"/>
    <property type="match status" value="1"/>
</dbReference>
<dbReference type="EMBL" id="GBXI01014244">
    <property type="protein sequence ID" value="JAD00048.1"/>
    <property type="molecule type" value="Transcribed_RNA"/>
</dbReference>
<evidence type="ECO:0000313" key="3">
    <source>
        <dbReference type="EMBL" id="JAD00048.1"/>
    </source>
</evidence>